<name>A0A6M6JFL1_9PSEU</name>
<dbReference type="InterPro" id="IPR041516">
    <property type="entry name" value="LACTB2_WH"/>
</dbReference>
<feature type="domain" description="Metallo-beta-lactamase" evidence="1">
    <location>
        <begin position="36"/>
        <end position="196"/>
    </location>
</feature>
<dbReference type="PANTHER" id="PTHR23131">
    <property type="entry name" value="ENDORIBONUCLEASE LACTB2"/>
    <property type="match status" value="1"/>
</dbReference>
<dbReference type="SUPFAM" id="SSF56281">
    <property type="entry name" value="Metallo-hydrolase/oxidoreductase"/>
    <property type="match status" value="1"/>
</dbReference>
<protein>
    <submittedName>
        <fullName evidence="2">MBL fold metallo-hydrolase</fullName>
    </submittedName>
</protein>
<dbReference type="Gene3D" id="1.10.10.10">
    <property type="entry name" value="Winged helix-like DNA-binding domain superfamily/Winged helix DNA-binding domain"/>
    <property type="match status" value="1"/>
</dbReference>
<dbReference type="InterPro" id="IPR036388">
    <property type="entry name" value="WH-like_DNA-bd_sf"/>
</dbReference>
<dbReference type="InterPro" id="IPR001279">
    <property type="entry name" value="Metallo-B-lactamas"/>
</dbReference>
<dbReference type="Pfam" id="PF00753">
    <property type="entry name" value="Lactamase_B"/>
    <property type="match status" value="1"/>
</dbReference>
<keyword evidence="2" id="KW-0378">Hydrolase</keyword>
<accession>A0A6M6JFL1</accession>
<evidence type="ECO:0000313" key="3">
    <source>
        <dbReference type="Proteomes" id="UP000505377"/>
    </source>
</evidence>
<dbReference type="PANTHER" id="PTHR23131:SF0">
    <property type="entry name" value="ENDORIBONUCLEASE LACTB2"/>
    <property type="match status" value="1"/>
</dbReference>
<dbReference type="EMBL" id="CP053564">
    <property type="protein sequence ID" value="QJY45883.1"/>
    <property type="molecule type" value="Genomic_DNA"/>
</dbReference>
<dbReference type="AlphaFoldDB" id="A0A6M6JFL1"/>
<dbReference type="CDD" id="cd16278">
    <property type="entry name" value="metallo-hydrolase-like_MBL-fold"/>
    <property type="match status" value="1"/>
</dbReference>
<dbReference type="SMART" id="SM00849">
    <property type="entry name" value="Lactamase_B"/>
    <property type="match status" value="1"/>
</dbReference>
<sequence>MTLAPMTHPTYAQLRAVTPLASVLLEENPSPMTLEGTNTWVLRAPGIEECVVVDPGEDEIGHLERVAAHGPVALVLITHRHHDHAGGAARFAELTGAPVRALDPSLVLGSEALGEGEVVAAAGVELRVVRTPGHTSDSVSFLLDGPGAAQAVLTGDTILGRGTTVIDHPDGKLGPYLDSLRRIADLAPGTAVLPGHGPELPDAPAVAAAYLAHREQRLEQVRGALDRLGAGASARQVVELVYADVDESLWPAAEWSVEAQLAYLRA</sequence>
<dbReference type="Gene3D" id="3.60.15.10">
    <property type="entry name" value="Ribonuclease Z/Hydroxyacylglutathione hydrolase-like"/>
    <property type="match status" value="1"/>
</dbReference>
<evidence type="ECO:0000313" key="2">
    <source>
        <dbReference type="EMBL" id="QJY45883.1"/>
    </source>
</evidence>
<dbReference type="Pfam" id="PF17778">
    <property type="entry name" value="WHD_BLACT"/>
    <property type="match status" value="1"/>
</dbReference>
<evidence type="ECO:0000259" key="1">
    <source>
        <dbReference type="SMART" id="SM00849"/>
    </source>
</evidence>
<reference evidence="2 3" key="1">
    <citation type="submission" date="2020-05" db="EMBL/GenBank/DDBJ databases">
        <authorList>
            <person name="Mo P."/>
        </authorList>
    </citation>
    <scope>NUCLEOTIDE SEQUENCE [LARGE SCALE GENOMIC DNA]</scope>
    <source>
        <strain evidence="2 3">Gen01</strain>
    </source>
</reference>
<dbReference type="KEGG" id="pbro:HOP40_08770"/>
<gene>
    <name evidence="2" type="ORF">HOP40_08770</name>
</gene>
<proteinExistence type="predicted"/>
<dbReference type="Proteomes" id="UP000505377">
    <property type="component" value="Chromosome"/>
</dbReference>
<keyword evidence="3" id="KW-1185">Reference proteome</keyword>
<organism evidence="2 3">
    <name type="scientific">Pseudonocardia broussonetiae</name>
    <dbReference type="NCBI Taxonomy" id="2736640"/>
    <lineage>
        <taxon>Bacteria</taxon>
        <taxon>Bacillati</taxon>
        <taxon>Actinomycetota</taxon>
        <taxon>Actinomycetes</taxon>
        <taxon>Pseudonocardiales</taxon>
        <taxon>Pseudonocardiaceae</taxon>
        <taxon>Pseudonocardia</taxon>
    </lineage>
</organism>
<dbReference type="InterPro" id="IPR050662">
    <property type="entry name" value="Sec-metab_biosynth-thioest"/>
</dbReference>
<dbReference type="InterPro" id="IPR036866">
    <property type="entry name" value="RibonucZ/Hydroxyglut_hydro"/>
</dbReference>
<dbReference type="GO" id="GO:0016787">
    <property type="term" value="F:hydrolase activity"/>
    <property type="evidence" value="ECO:0007669"/>
    <property type="project" value="UniProtKB-KW"/>
</dbReference>